<feature type="region of interest" description="Disordered" evidence="6">
    <location>
        <begin position="336"/>
        <end position="374"/>
    </location>
</feature>
<keyword evidence="5" id="KW-0119">Carbohydrate metabolism</keyword>
<feature type="chain" id="PRO_5040364988" description="AA9 family lytic polysaccharide monooxygenase" evidence="7">
    <location>
        <begin position="21"/>
        <end position="374"/>
    </location>
</feature>
<comment type="cofactor">
    <cofactor evidence="1">
        <name>Cu(2+)</name>
        <dbReference type="ChEBI" id="CHEBI:29036"/>
    </cofactor>
</comment>
<dbReference type="EMBL" id="CAINUL010000015">
    <property type="protein sequence ID" value="CAD0112627.1"/>
    <property type="molecule type" value="Genomic_DNA"/>
</dbReference>
<keyword evidence="3 5" id="KW-0964">Secreted</keyword>
<dbReference type="InterPro" id="IPR049892">
    <property type="entry name" value="AA9"/>
</dbReference>
<feature type="signal peptide" evidence="7">
    <location>
        <begin position="1"/>
        <end position="20"/>
    </location>
</feature>
<dbReference type="EC" id="1.14.99.56" evidence="5"/>
<dbReference type="Pfam" id="PF03443">
    <property type="entry name" value="AA9"/>
    <property type="match status" value="1"/>
</dbReference>
<dbReference type="InterPro" id="IPR005103">
    <property type="entry name" value="AA9_LPMO"/>
</dbReference>
<comment type="function">
    <text evidence="5">Lytic polysaccharide monooxygenase (LMPO) that depolymerizes crystalline and amorphous polysaccharides via the oxidation of scissile alpha- or beta-(1-4)-glycosidic bonds, yielding C1 and/or C4 oxidation products. Catalysis by LPMOs requires the reduction of the active-site copper from Cu(II) to Cu(I) by a reducing agent and H(2)O(2) or O(2) as a cosubstrate.</text>
</comment>
<organism evidence="9 10">
    <name type="scientific">Aureobasidium uvarum</name>
    <dbReference type="NCBI Taxonomy" id="2773716"/>
    <lineage>
        <taxon>Eukaryota</taxon>
        <taxon>Fungi</taxon>
        <taxon>Dikarya</taxon>
        <taxon>Ascomycota</taxon>
        <taxon>Pezizomycotina</taxon>
        <taxon>Dothideomycetes</taxon>
        <taxon>Dothideomycetidae</taxon>
        <taxon>Dothideales</taxon>
        <taxon>Saccotheciaceae</taxon>
        <taxon>Aureobasidium</taxon>
    </lineage>
</organism>
<keyword evidence="5" id="KW-0624">Polysaccharide degradation</keyword>
<feature type="compositionally biased region" description="Low complexity" evidence="6">
    <location>
        <begin position="336"/>
        <end position="364"/>
    </location>
</feature>
<evidence type="ECO:0000256" key="2">
    <source>
        <dbReference type="ARBA" id="ARBA00004613"/>
    </source>
</evidence>
<keyword evidence="5" id="KW-0136">Cellulose degradation</keyword>
<sequence>MHFTTVAVAALTGFAPLIEAHYTFTQLLVNGAPVGRDWQYIRQHTRGYMPTKYGEILENDFRCNTGAGSGANTEVYTVKPGDKIGMKQGFGANGIEHPGPAQVYLSKAPSSVKSYDGSGDWFKVQQDLLCKSGNAQALKTDAWCIWKKNNIEFTVPSNIYLVRSEHIAIHGAHDKQAEFYYSCAQIKIQGGSGSSVPTGVKIPGVYKIDDKAINFSVWGSATTYPHLPGPAVAAGGYTTGSIDGTTTGTTTAGGAAQGGSPVVQGDSPAVQSDSSAVQSDSFAVQDDSSAVQNDSPAVQGDYSGAQSDSPAVQGGSPAVQGGSPAVRAGAAVNAGANAGADPGAYGEVKGQTNGQANGQANGGQWWKGHWSDHW</sequence>
<evidence type="ECO:0000256" key="5">
    <source>
        <dbReference type="RuleBase" id="RU368122"/>
    </source>
</evidence>
<dbReference type="GO" id="GO:0008810">
    <property type="term" value="F:cellulase activity"/>
    <property type="evidence" value="ECO:0007669"/>
    <property type="project" value="UniProtKB-UniRule"/>
</dbReference>
<comment type="caution">
    <text evidence="9">The sequence shown here is derived from an EMBL/GenBank/DDBJ whole genome shotgun (WGS) entry which is preliminary data.</text>
</comment>
<dbReference type="PANTHER" id="PTHR33353:SF2">
    <property type="entry name" value="ENDO-BETA-1,4-GLUCANASE D"/>
    <property type="match status" value="1"/>
</dbReference>
<dbReference type="AlphaFoldDB" id="A0A9N8KQN9"/>
<reference evidence="9" key="1">
    <citation type="submission" date="2020-06" db="EMBL/GenBank/DDBJ databases">
        <authorList>
            <person name="Onetto C."/>
        </authorList>
    </citation>
    <scope>NUCLEOTIDE SEQUENCE</scope>
</reference>
<comment type="subcellular location">
    <subcellularLocation>
        <location evidence="2 5">Secreted</location>
    </subcellularLocation>
</comment>
<feature type="domain" description="Auxiliary Activity family 9 catalytic" evidence="8">
    <location>
        <begin position="21"/>
        <end position="221"/>
    </location>
</feature>
<proteinExistence type="predicted"/>
<keyword evidence="7" id="KW-0732">Signal</keyword>
<dbReference type="GO" id="GO:0030245">
    <property type="term" value="P:cellulose catabolic process"/>
    <property type="evidence" value="ECO:0007669"/>
    <property type="project" value="UniProtKB-UniRule"/>
</dbReference>
<evidence type="ECO:0000256" key="4">
    <source>
        <dbReference type="ARBA" id="ARBA00023157"/>
    </source>
</evidence>
<comment type="domain">
    <text evidence="5">Has a modular structure: an endo-beta-1,4-glucanase catalytic module at the N-terminus, a linker rich in serines and threonines, and a C-terminal carbohydrate-binding module (CBM).</text>
</comment>
<dbReference type="GO" id="GO:0030248">
    <property type="term" value="F:cellulose binding"/>
    <property type="evidence" value="ECO:0007669"/>
    <property type="project" value="UniProtKB-UniRule"/>
</dbReference>
<name>A0A9N8KQN9_9PEZI</name>
<feature type="region of interest" description="Disordered" evidence="6">
    <location>
        <begin position="248"/>
        <end position="324"/>
    </location>
</feature>
<evidence type="ECO:0000313" key="9">
    <source>
        <dbReference type="EMBL" id="CAD0112627.1"/>
    </source>
</evidence>
<dbReference type="CDD" id="cd21175">
    <property type="entry name" value="LPMO_AA9"/>
    <property type="match status" value="1"/>
</dbReference>
<feature type="compositionally biased region" description="Polar residues" evidence="6">
    <location>
        <begin position="286"/>
        <end position="296"/>
    </location>
</feature>
<evidence type="ECO:0000256" key="3">
    <source>
        <dbReference type="ARBA" id="ARBA00022525"/>
    </source>
</evidence>
<keyword evidence="4 5" id="KW-1015">Disulfide bond</keyword>
<feature type="compositionally biased region" description="Low complexity" evidence="6">
    <location>
        <begin position="266"/>
        <end position="285"/>
    </location>
</feature>
<dbReference type="OrthoDB" id="3496539at2759"/>
<evidence type="ECO:0000313" key="10">
    <source>
        <dbReference type="Proteomes" id="UP000745764"/>
    </source>
</evidence>
<evidence type="ECO:0000256" key="1">
    <source>
        <dbReference type="ARBA" id="ARBA00001973"/>
    </source>
</evidence>
<comment type="catalytic activity">
    <reaction evidence="5">
        <text>[(1-&gt;4)-beta-D-glucosyl]n+m + reduced acceptor + O2 = 4-dehydro-beta-D-glucosyl-[(1-&gt;4)-beta-D-glucosyl]n-1 + [(1-&gt;4)-beta-D-glucosyl]m + acceptor + H2O.</text>
        <dbReference type="EC" id="1.14.99.56"/>
    </reaction>
</comment>
<dbReference type="GO" id="GO:0005576">
    <property type="term" value="C:extracellular region"/>
    <property type="evidence" value="ECO:0007669"/>
    <property type="project" value="UniProtKB-SubCell"/>
</dbReference>
<evidence type="ECO:0000256" key="6">
    <source>
        <dbReference type="SAM" id="MobiDB-lite"/>
    </source>
</evidence>
<accession>A0A9N8KQN9</accession>
<dbReference type="PANTHER" id="PTHR33353">
    <property type="entry name" value="PUTATIVE (AFU_ORTHOLOGUE AFUA_1G12560)-RELATED"/>
    <property type="match status" value="1"/>
</dbReference>
<evidence type="ECO:0000256" key="7">
    <source>
        <dbReference type="SAM" id="SignalP"/>
    </source>
</evidence>
<protein>
    <recommendedName>
        <fullName evidence="5">AA9 family lytic polysaccharide monooxygenase</fullName>
        <ecNumber evidence="5">1.14.99.56</ecNumber>
    </recommendedName>
    <alternativeName>
        <fullName evidence="5">Endo-beta-1,4-glucanase</fullName>
    </alternativeName>
    <alternativeName>
        <fullName evidence="5">Glycosyl hydrolase 61 family protein</fullName>
    </alternativeName>
</protein>
<keyword evidence="10" id="KW-1185">Reference proteome</keyword>
<evidence type="ECO:0000259" key="8">
    <source>
        <dbReference type="Pfam" id="PF03443"/>
    </source>
</evidence>
<dbReference type="Gene3D" id="2.70.50.70">
    <property type="match status" value="1"/>
</dbReference>
<gene>
    <name evidence="9" type="ORF">AWRI4620_LOCUS6882</name>
</gene>
<dbReference type="Proteomes" id="UP000745764">
    <property type="component" value="Unassembled WGS sequence"/>
</dbReference>